<feature type="binding site" evidence="13">
    <location>
        <begin position="12"/>
        <end position="17"/>
    </location>
    <ligand>
        <name>NAD(+)</name>
        <dbReference type="ChEBI" id="CHEBI:57540"/>
    </ligand>
</feature>
<evidence type="ECO:0000256" key="10">
    <source>
        <dbReference type="ARBA" id="ARBA00038983"/>
    </source>
</evidence>
<evidence type="ECO:0000256" key="2">
    <source>
        <dbReference type="ARBA" id="ARBA00022490"/>
    </source>
</evidence>
<organism evidence="16 17">
    <name type="scientific">Acetobacter cerevisiae</name>
    <dbReference type="NCBI Taxonomy" id="178900"/>
    <lineage>
        <taxon>Bacteria</taxon>
        <taxon>Pseudomonadati</taxon>
        <taxon>Pseudomonadota</taxon>
        <taxon>Alphaproteobacteria</taxon>
        <taxon>Acetobacterales</taxon>
        <taxon>Acetobacteraceae</taxon>
        <taxon>Acetobacter</taxon>
    </lineage>
</organism>
<protein>
    <recommendedName>
        <fullName evidence="10 13">4-hydroxy-tetrahydrodipicolinate reductase</fullName>
        <shortName evidence="13">HTPA reductase</shortName>
        <ecNumber evidence="10 13">1.17.1.8</ecNumber>
    </recommendedName>
</protein>
<dbReference type="SUPFAM" id="SSF55347">
    <property type="entry name" value="Glyceraldehyde-3-phosphate dehydrogenase-like, C-terminal domain"/>
    <property type="match status" value="1"/>
</dbReference>
<dbReference type="GO" id="GO:0051287">
    <property type="term" value="F:NAD binding"/>
    <property type="evidence" value="ECO:0007669"/>
    <property type="project" value="UniProtKB-UniRule"/>
</dbReference>
<evidence type="ECO:0000256" key="12">
    <source>
        <dbReference type="ARBA" id="ARBA00049396"/>
    </source>
</evidence>
<evidence type="ECO:0000313" key="17">
    <source>
        <dbReference type="Proteomes" id="UP000075473"/>
    </source>
</evidence>
<feature type="binding site" evidence="13">
    <location>
        <begin position="116"/>
        <end position="119"/>
    </location>
    <ligand>
        <name>NAD(+)</name>
        <dbReference type="ChEBI" id="CHEBI:57540"/>
    </ligand>
</feature>
<dbReference type="InterPro" id="IPR036291">
    <property type="entry name" value="NAD(P)-bd_dom_sf"/>
</dbReference>
<keyword evidence="5 13" id="KW-0220">Diaminopimelate biosynthesis</keyword>
<sequence>MTDQGLRIGIAGITGRVGRLLVEEVQAAGAVLAGGTVRDKAKAIGLPDGLALFTDMAGLAAVSDVVIDFTHADTAIPHAQALADHDTAWVLGTTGLSEAQQAAVLKAAETIGVVHAANFSAGVTLVRRLAQMMGQALPAESYDAEIVEMHHRQKVDAPSGTALAIGEAVAKGRGVALTDVKESGRDGHTGPRKPGAIGFAALRGGQIVGEHEVLFTSADEQITLTHRAFDRRVFATGAVRAALWVQDRPAGYYGMEEVLGLPPC</sequence>
<dbReference type="CDD" id="cd02274">
    <property type="entry name" value="DHDPR_N"/>
    <property type="match status" value="1"/>
</dbReference>
<dbReference type="PROSITE" id="PS01298">
    <property type="entry name" value="DAPB"/>
    <property type="match status" value="1"/>
</dbReference>
<dbReference type="RefSeq" id="WP_062248505.1">
    <property type="nucleotide sequence ID" value="NZ_LHZA01000124.1"/>
</dbReference>
<evidence type="ECO:0000256" key="9">
    <source>
        <dbReference type="ARBA" id="ARBA00037922"/>
    </source>
</evidence>
<dbReference type="GO" id="GO:0005737">
    <property type="term" value="C:cytoplasm"/>
    <property type="evidence" value="ECO:0007669"/>
    <property type="project" value="UniProtKB-SubCell"/>
</dbReference>
<evidence type="ECO:0000256" key="8">
    <source>
        <dbReference type="ARBA" id="ARBA00023154"/>
    </source>
</evidence>
<keyword evidence="4 13" id="KW-0521">NADP</keyword>
<dbReference type="SUPFAM" id="SSF51735">
    <property type="entry name" value="NAD(P)-binding Rossmann-fold domains"/>
    <property type="match status" value="1"/>
</dbReference>
<keyword evidence="3 13" id="KW-0028">Amino-acid biosynthesis</keyword>
<comment type="subunit">
    <text evidence="13">Homotetramer.</text>
</comment>
<dbReference type="Pfam" id="PF01113">
    <property type="entry name" value="DapB_N"/>
    <property type="match status" value="1"/>
</dbReference>
<dbReference type="InterPro" id="IPR000846">
    <property type="entry name" value="DapB_N"/>
</dbReference>
<comment type="caution">
    <text evidence="13">Was originally thought to be a dihydrodipicolinate reductase (DHDPR), catalyzing the conversion of dihydrodipicolinate to tetrahydrodipicolinate. However, it was shown in E.coli that the substrate of the enzymatic reaction is not dihydrodipicolinate (DHDP) but in fact (2S,4S)-4-hydroxy-2,3,4,5-tetrahydrodipicolinic acid (HTPA), the product released by the DapA-catalyzed reaction.</text>
</comment>
<evidence type="ECO:0000256" key="5">
    <source>
        <dbReference type="ARBA" id="ARBA00022915"/>
    </source>
</evidence>
<evidence type="ECO:0000256" key="11">
    <source>
        <dbReference type="ARBA" id="ARBA00049080"/>
    </source>
</evidence>
<dbReference type="EMBL" id="LHZA01000124">
    <property type="protein sequence ID" value="KXU96832.1"/>
    <property type="molecule type" value="Genomic_DNA"/>
</dbReference>
<dbReference type="Gene3D" id="3.40.50.720">
    <property type="entry name" value="NAD(P)-binding Rossmann-like Domain"/>
    <property type="match status" value="1"/>
</dbReference>
<reference evidence="16 17" key="1">
    <citation type="submission" date="2015-06" db="EMBL/GenBank/DDBJ databases">
        <title>Improved classification and identification of acetic acid bacteria using matrix-assisted laser desorption/ionization time-of-flight mass spectrometry; Gluconobacter nephelii and Gluconobacter uchimurae are later heterotypic synonyms of Gluconobacter japonicus and Gluconobacter oxydans, respectively.</title>
        <authorList>
            <person name="Li L."/>
            <person name="Cleenwerck I."/>
            <person name="De Vuyst L."/>
            <person name="Vandamme P."/>
        </authorList>
    </citation>
    <scope>NUCLEOTIDE SEQUENCE [LARGE SCALE GENOMIC DNA]</scope>
    <source>
        <strain evidence="16 17">LMG 1625</strain>
    </source>
</reference>
<dbReference type="InterPro" id="IPR022664">
    <property type="entry name" value="DapB_N_CS"/>
</dbReference>
<evidence type="ECO:0000259" key="14">
    <source>
        <dbReference type="Pfam" id="PF01113"/>
    </source>
</evidence>
<feature type="active site" description="Proton donor" evidence="13">
    <location>
        <position position="154"/>
    </location>
</feature>
<comment type="pathway">
    <text evidence="9 13">Amino-acid biosynthesis; L-lysine biosynthesis via DAP pathway; (S)-tetrahydrodipicolinate from L-aspartate: step 4/4.</text>
</comment>
<keyword evidence="2 13" id="KW-0963">Cytoplasm</keyword>
<comment type="caution">
    <text evidence="16">The sequence shown here is derived from an EMBL/GenBank/DDBJ whole genome shotgun (WGS) entry which is preliminary data.</text>
</comment>
<dbReference type="NCBIfam" id="TIGR00036">
    <property type="entry name" value="dapB"/>
    <property type="match status" value="1"/>
</dbReference>
<evidence type="ECO:0000256" key="4">
    <source>
        <dbReference type="ARBA" id="ARBA00022857"/>
    </source>
</evidence>
<feature type="domain" description="Dihydrodipicolinate reductase C-terminal" evidence="15">
    <location>
        <begin position="122"/>
        <end position="259"/>
    </location>
</feature>
<dbReference type="EC" id="1.17.1.8" evidence="10 13"/>
<name>A0A149QHR5_9PROT</name>
<dbReference type="Proteomes" id="UP000075473">
    <property type="component" value="Unassembled WGS sequence"/>
</dbReference>
<comment type="function">
    <text evidence="13">Catalyzes the conversion of 4-hydroxy-tetrahydrodipicolinate (HTPA) to tetrahydrodipicolinate.</text>
</comment>
<comment type="catalytic activity">
    <reaction evidence="12 13">
        <text>(S)-2,3,4,5-tetrahydrodipicolinate + NAD(+) + H2O = (2S,4S)-4-hydroxy-2,3,4,5-tetrahydrodipicolinate + NADH + H(+)</text>
        <dbReference type="Rhea" id="RHEA:35323"/>
        <dbReference type="ChEBI" id="CHEBI:15377"/>
        <dbReference type="ChEBI" id="CHEBI:15378"/>
        <dbReference type="ChEBI" id="CHEBI:16845"/>
        <dbReference type="ChEBI" id="CHEBI:57540"/>
        <dbReference type="ChEBI" id="CHEBI:57945"/>
        <dbReference type="ChEBI" id="CHEBI:67139"/>
        <dbReference type="EC" id="1.17.1.8"/>
    </reaction>
</comment>
<proteinExistence type="inferred from homology"/>
<dbReference type="PATRIC" id="fig|178900.5.peg.2821"/>
<dbReference type="InterPro" id="IPR022663">
    <property type="entry name" value="DapB_C"/>
</dbReference>
<dbReference type="PANTHER" id="PTHR20836:SF0">
    <property type="entry name" value="4-HYDROXY-TETRAHYDRODIPICOLINATE REDUCTASE 1, CHLOROPLASTIC-RELATED"/>
    <property type="match status" value="1"/>
</dbReference>
<comment type="similarity">
    <text evidence="1 13">Belongs to the DapB family.</text>
</comment>
<dbReference type="Gene3D" id="3.30.360.10">
    <property type="entry name" value="Dihydrodipicolinate Reductase, domain 2"/>
    <property type="match status" value="1"/>
</dbReference>
<feature type="domain" description="Dihydrodipicolinate reductase N-terminal" evidence="14">
    <location>
        <begin position="7"/>
        <end position="119"/>
    </location>
</feature>
<dbReference type="GO" id="GO:0050661">
    <property type="term" value="F:NADP binding"/>
    <property type="evidence" value="ECO:0007669"/>
    <property type="project" value="UniProtKB-UniRule"/>
</dbReference>
<dbReference type="GO" id="GO:0008839">
    <property type="term" value="F:4-hydroxy-tetrahydrodipicolinate reductase"/>
    <property type="evidence" value="ECO:0007669"/>
    <property type="project" value="UniProtKB-UniRule"/>
</dbReference>
<dbReference type="GO" id="GO:0009089">
    <property type="term" value="P:lysine biosynthetic process via diaminopimelate"/>
    <property type="evidence" value="ECO:0007669"/>
    <property type="project" value="UniProtKB-UniRule"/>
</dbReference>
<evidence type="ECO:0000256" key="6">
    <source>
        <dbReference type="ARBA" id="ARBA00023002"/>
    </source>
</evidence>
<evidence type="ECO:0000256" key="13">
    <source>
        <dbReference type="HAMAP-Rule" id="MF_00102"/>
    </source>
</evidence>
<dbReference type="PANTHER" id="PTHR20836">
    <property type="entry name" value="DIHYDRODIPICOLINATE REDUCTASE"/>
    <property type="match status" value="1"/>
</dbReference>
<comment type="subcellular location">
    <subcellularLocation>
        <location evidence="13">Cytoplasm</location>
    </subcellularLocation>
</comment>
<feature type="binding site" evidence="13">
    <location>
        <begin position="92"/>
        <end position="94"/>
    </location>
    <ligand>
        <name>NAD(+)</name>
        <dbReference type="ChEBI" id="CHEBI:57540"/>
    </ligand>
</feature>
<dbReference type="FunFam" id="3.30.360.10:FF:000009">
    <property type="entry name" value="4-hydroxy-tetrahydrodipicolinate reductase"/>
    <property type="match status" value="1"/>
</dbReference>
<gene>
    <name evidence="13" type="primary">dapB</name>
    <name evidence="16" type="ORF">AD928_04150</name>
</gene>
<dbReference type="InterPro" id="IPR023940">
    <property type="entry name" value="DHDPR_bac"/>
</dbReference>
<feature type="binding site" evidence="13">
    <location>
        <begin position="160"/>
        <end position="161"/>
    </location>
    <ligand>
        <name>(S)-2,3,4,5-tetrahydrodipicolinate</name>
        <dbReference type="ChEBI" id="CHEBI:16845"/>
    </ligand>
</feature>
<feature type="active site" description="Proton donor/acceptor" evidence="13">
    <location>
        <position position="150"/>
    </location>
</feature>
<keyword evidence="6 13" id="KW-0560">Oxidoreductase</keyword>
<dbReference type="HAMAP" id="MF_00102">
    <property type="entry name" value="DapB"/>
    <property type="match status" value="1"/>
</dbReference>
<dbReference type="AlphaFoldDB" id="A0A149QHR5"/>
<comment type="catalytic activity">
    <reaction evidence="11 13">
        <text>(S)-2,3,4,5-tetrahydrodipicolinate + NADP(+) + H2O = (2S,4S)-4-hydroxy-2,3,4,5-tetrahydrodipicolinate + NADPH + H(+)</text>
        <dbReference type="Rhea" id="RHEA:35331"/>
        <dbReference type="ChEBI" id="CHEBI:15377"/>
        <dbReference type="ChEBI" id="CHEBI:15378"/>
        <dbReference type="ChEBI" id="CHEBI:16845"/>
        <dbReference type="ChEBI" id="CHEBI:57783"/>
        <dbReference type="ChEBI" id="CHEBI:58349"/>
        <dbReference type="ChEBI" id="CHEBI:67139"/>
        <dbReference type="EC" id="1.17.1.8"/>
    </reaction>
</comment>
<evidence type="ECO:0000256" key="1">
    <source>
        <dbReference type="ARBA" id="ARBA00006642"/>
    </source>
</evidence>
<dbReference type="GO" id="GO:0016726">
    <property type="term" value="F:oxidoreductase activity, acting on CH or CH2 groups, NAD or NADP as acceptor"/>
    <property type="evidence" value="ECO:0007669"/>
    <property type="project" value="UniProtKB-UniRule"/>
</dbReference>
<keyword evidence="7 13" id="KW-0520">NAD</keyword>
<dbReference type="PIRSF" id="PIRSF000161">
    <property type="entry name" value="DHPR"/>
    <property type="match status" value="1"/>
</dbReference>
<dbReference type="UniPathway" id="UPA00034">
    <property type="reaction ID" value="UER00018"/>
</dbReference>
<evidence type="ECO:0000256" key="7">
    <source>
        <dbReference type="ARBA" id="ARBA00023027"/>
    </source>
</evidence>
<dbReference type="Pfam" id="PF05173">
    <property type="entry name" value="DapB_C"/>
    <property type="match status" value="1"/>
</dbReference>
<accession>A0A149QHR5</accession>
<comment type="caution">
    <text evidence="13">Lacks conserved residue(s) required for the propagation of feature annotation.</text>
</comment>
<dbReference type="GO" id="GO:0019877">
    <property type="term" value="P:diaminopimelate biosynthetic process"/>
    <property type="evidence" value="ECO:0007669"/>
    <property type="project" value="UniProtKB-UniRule"/>
</dbReference>
<keyword evidence="8 13" id="KW-0457">Lysine biosynthesis</keyword>
<evidence type="ECO:0000313" key="16">
    <source>
        <dbReference type="EMBL" id="KXU96832.1"/>
    </source>
</evidence>
<evidence type="ECO:0000259" key="15">
    <source>
        <dbReference type="Pfam" id="PF05173"/>
    </source>
</evidence>
<evidence type="ECO:0000256" key="3">
    <source>
        <dbReference type="ARBA" id="ARBA00022605"/>
    </source>
</evidence>
<feature type="binding site" evidence="13">
    <location>
        <position position="151"/>
    </location>
    <ligand>
        <name>(S)-2,3,4,5-tetrahydrodipicolinate</name>
        <dbReference type="ChEBI" id="CHEBI:16845"/>
    </ligand>
</feature>